<accession>A0A6M0H7X3</accession>
<organism evidence="4 5">
    <name type="scientific">Clostridium senegalense</name>
    <dbReference type="NCBI Taxonomy" id="1465809"/>
    <lineage>
        <taxon>Bacteria</taxon>
        <taxon>Bacillati</taxon>
        <taxon>Bacillota</taxon>
        <taxon>Clostridia</taxon>
        <taxon>Eubacteriales</taxon>
        <taxon>Clostridiaceae</taxon>
        <taxon>Clostridium</taxon>
    </lineage>
</organism>
<comment type="caution">
    <text evidence="4">The sequence shown here is derived from an EMBL/GenBank/DDBJ whole genome shotgun (WGS) entry which is preliminary data.</text>
</comment>
<keyword evidence="2" id="KW-0812">Transmembrane</keyword>
<evidence type="ECO:0000256" key="2">
    <source>
        <dbReference type="SAM" id="Phobius"/>
    </source>
</evidence>
<dbReference type="Proteomes" id="UP000481872">
    <property type="component" value="Unassembled WGS sequence"/>
</dbReference>
<proteinExistence type="predicted"/>
<feature type="transmembrane region" description="Helical" evidence="2">
    <location>
        <begin position="72"/>
        <end position="91"/>
    </location>
</feature>
<dbReference type="PROSITE" id="PS51746">
    <property type="entry name" value="PPM_2"/>
    <property type="match status" value="1"/>
</dbReference>
<dbReference type="EC" id="3.1.3.16" evidence="4"/>
<dbReference type="PANTHER" id="PTHR43156">
    <property type="entry name" value="STAGE II SPORULATION PROTEIN E-RELATED"/>
    <property type="match status" value="1"/>
</dbReference>
<feature type="transmembrane region" description="Helical" evidence="2">
    <location>
        <begin position="123"/>
        <end position="140"/>
    </location>
</feature>
<dbReference type="RefSeq" id="WP_199870390.1">
    <property type="nucleotide sequence ID" value="NZ_JAAGPU010000024.1"/>
</dbReference>
<dbReference type="Gene3D" id="3.60.40.10">
    <property type="entry name" value="PPM-type phosphatase domain"/>
    <property type="match status" value="1"/>
</dbReference>
<reference evidence="4 5" key="1">
    <citation type="submission" date="2020-02" db="EMBL/GenBank/DDBJ databases">
        <title>Genome assembly of a novel Clostridium senegalense strain.</title>
        <authorList>
            <person name="Gupta T.B."/>
            <person name="Jauregui R."/>
            <person name="Maclean P."/>
            <person name="Nawarathana A."/>
            <person name="Brightwell G."/>
        </authorList>
    </citation>
    <scope>NUCLEOTIDE SEQUENCE [LARGE SCALE GENOMIC DNA]</scope>
    <source>
        <strain evidence="4 5">AGRFS4</strain>
    </source>
</reference>
<feature type="transmembrane region" description="Helical" evidence="2">
    <location>
        <begin position="302"/>
        <end position="321"/>
    </location>
</feature>
<protein>
    <submittedName>
        <fullName evidence="4">Stage II sporulation protein E</fullName>
        <ecNumber evidence="4">3.1.3.16</ecNumber>
    </submittedName>
</protein>
<dbReference type="SUPFAM" id="SSF81606">
    <property type="entry name" value="PP2C-like"/>
    <property type="match status" value="1"/>
</dbReference>
<feature type="domain" description="PPM-type phosphatase" evidence="3">
    <location>
        <begin position="597"/>
        <end position="795"/>
    </location>
</feature>
<feature type="transmembrane region" description="Helical" evidence="2">
    <location>
        <begin position="146"/>
        <end position="166"/>
    </location>
</feature>
<dbReference type="InterPro" id="IPR001932">
    <property type="entry name" value="PPM-type_phosphatase-like_dom"/>
</dbReference>
<evidence type="ECO:0000313" key="4">
    <source>
        <dbReference type="EMBL" id="NEU05672.1"/>
    </source>
</evidence>
<dbReference type="InterPro" id="IPR045768">
    <property type="entry name" value="SpoIIE_N"/>
</dbReference>
<feature type="transmembrane region" description="Helical" evidence="2">
    <location>
        <begin position="187"/>
        <end position="208"/>
    </location>
</feature>
<sequence length="802" mass="89084">MQYGADIFPYKRMKKSNNNKIKEQDGSKRIFLKISGMFLISLLISRTMIINSTAPFGIAFLIVVLNNDDYRLTLASAFGTIMGYITMQSYVKDISMYYVIIPSVVLLSLLLSHIDLSEKYKKIVTWAVLTIGMFSYNIIINEFGLGMAGISTLTNLCCIFPIYFILQISDICFKELKTKHLFKDEEVVCMAILISIVIAGTWGVKIFGVSVTNVLAFTAVLGLSYISGSAIAGTVGLAMGAIIGMSNQNLLIYITVLGMVGLISGIFKEGGRAFVSLSFLVTFLIVKVYLITSSFTDISSFALMDGILAIGIFALMPGRVYDTIGSEINSEKKRINLDRNYLNNIKNMYLNKLDNFSDVLSNMSNILSELVDNDKLLMTSKSTELVDNLAARVCGDCNANCICWNREHHLTYNAFSELIENQQKKSNRFPMELERKCLKKGALIRNSEDVVNKYIISEMWRTRLSEGRELLASQINNMAKSVDELVQEFNEELKNDGKLERDIIKLLDKNKIYYDDVFCIKDKNDRSVIRITATQYGSLQVYSNRILPIIEEAAGTNMVVNEDGCYINSNTNSCIAVFEEAPNLKVVTYMAKASKDGYTVHGDSYSFGNTSIGNYMMLVSDGMGSGPQAGRESEAAVELIEKFINAGFSKTTAINTVNSIMTLKFCEEEKFSTIDLSTIDLYSGEIDFMKVGAVASFIKSDDVVDIVKSKSLPIGVLDEVDIDTYTRKVKHGDLVVMLTDGVSDVEEAGGIGWILDYMGRHDEDVENLASGIIEEAKRLGKNKVGDDMTVLVSKVYNQYNAG</sequence>
<feature type="transmembrane region" description="Helical" evidence="2">
    <location>
        <begin position="250"/>
        <end position="267"/>
    </location>
</feature>
<dbReference type="Pfam" id="PF07228">
    <property type="entry name" value="SpoIIE"/>
    <property type="match status" value="1"/>
</dbReference>
<dbReference type="InterPro" id="IPR014221">
    <property type="entry name" value="SpoII_E"/>
</dbReference>
<keyword evidence="1 4" id="KW-0378">Hydrolase</keyword>
<keyword evidence="2" id="KW-0472">Membrane</keyword>
<name>A0A6M0H7X3_9CLOT</name>
<feature type="transmembrane region" description="Helical" evidence="2">
    <location>
        <begin position="214"/>
        <end position="238"/>
    </location>
</feature>
<feature type="transmembrane region" description="Helical" evidence="2">
    <location>
        <begin position="37"/>
        <end position="65"/>
    </location>
</feature>
<dbReference type="NCBIfam" id="TIGR02865">
    <property type="entry name" value="spore_II_E"/>
    <property type="match status" value="1"/>
</dbReference>
<dbReference type="PANTHER" id="PTHR43156:SF2">
    <property type="entry name" value="STAGE II SPORULATION PROTEIN E"/>
    <property type="match status" value="1"/>
</dbReference>
<evidence type="ECO:0000313" key="5">
    <source>
        <dbReference type="Proteomes" id="UP000481872"/>
    </source>
</evidence>
<feature type="transmembrane region" description="Helical" evidence="2">
    <location>
        <begin position="97"/>
        <end position="116"/>
    </location>
</feature>
<feature type="transmembrane region" description="Helical" evidence="2">
    <location>
        <begin position="273"/>
        <end position="290"/>
    </location>
</feature>
<dbReference type="EMBL" id="JAAGPU010000024">
    <property type="protein sequence ID" value="NEU05672.1"/>
    <property type="molecule type" value="Genomic_DNA"/>
</dbReference>
<dbReference type="InterPro" id="IPR052016">
    <property type="entry name" value="Bact_Sigma-Reg"/>
</dbReference>
<keyword evidence="5" id="KW-1185">Reference proteome</keyword>
<evidence type="ECO:0000256" key="1">
    <source>
        <dbReference type="ARBA" id="ARBA00022801"/>
    </source>
</evidence>
<dbReference type="AlphaFoldDB" id="A0A6M0H7X3"/>
<dbReference type="GO" id="GO:0004722">
    <property type="term" value="F:protein serine/threonine phosphatase activity"/>
    <property type="evidence" value="ECO:0007669"/>
    <property type="project" value="UniProtKB-EC"/>
</dbReference>
<keyword evidence="2" id="KW-1133">Transmembrane helix</keyword>
<evidence type="ECO:0000259" key="3">
    <source>
        <dbReference type="PROSITE" id="PS51746"/>
    </source>
</evidence>
<dbReference type="Pfam" id="PF19732">
    <property type="entry name" value="SpoIIE_N"/>
    <property type="match status" value="1"/>
</dbReference>
<dbReference type="SMART" id="SM00331">
    <property type="entry name" value="PP2C_SIG"/>
    <property type="match status" value="1"/>
</dbReference>
<gene>
    <name evidence="4" type="primary">spoIIE</name>
    <name evidence="4" type="ORF">G3M99_12565</name>
</gene>
<dbReference type="InterPro" id="IPR036457">
    <property type="entry name" value="PPM-type-like_dom_sf"/>
</dbReference>